<dbReference type="InterPro" id="IPR052553">
    <property type="entry name" value="CbiG_hydrolase"/>
</dbReference>
<dbReference type="Pfam" id="PF01890">
    <property type="entry name" value="CbiG_C"/>
    <property type="match status" value="1"/>
</dbReference>
<dbReference type="Gene3D" id="3.30.420.180">
    <property type="entry name" value="CobE/GbiG C-terminal domain"/>
    <property type="match status" value="1"/>
</dbReference>
<gene>
    <name evidence="2" type="ORF">GCM10010862_02240</name>
</gene>
<dbReference type="SUPFAM" id="SSF159664">
    <property type="entry name" value="CobE/GbiG C-terminal domain-like"/>
    <property type="match status" value="1"/>
</dbReference>
<sequence length="128" mass="13076">MYAGLVAGIACRRGAPAAELIALIEAALAEAGHPSSDLTLLATLEAKAGEAAILAAARHFRVPVRAFPANDLTRFAAQVPTPSAAVARHTGLESVAEAAVLACGELVLAKRKSAQATCALGRHTGERR</sequence>
<reference evidence="3" key="1">
    <citation type="journal article" date="2019" name="Int. J. Syst. Evol. Microbiol.">
        <title>The Global Catalogue of Microorganisms (GCM) 10K type strain sequencing project: providing services to taxonomists for standard genome sequencing and annotation.</title>
        <authorList>
            <consortium name="The Broad Institute Genomics Platform"/>
            <consortium name="The Broad Institute Genome Sequencing Center for Infectious Disease"/>
            <person name="Wu L."/>
            <person name="Ma J."/>
        </authorList>
    </citation>
    <scope>NUCLEOTIDE SEQUENCE [LARGE SCALE GENOMIC DNA]</scope>
    <source>
        <strain evidence="3">NBRC 112416</strain>
    </source>
</reference>
<dbReference type="PANTHER" id="PTHR37477">
    <property type="entry name" value="COBALT-PRECORRIN-5A HYDROLASE"/>
    <property type="match status" value="1"/>
</dbReference>
<dbReference type="InterPro" id="IPR002750">
    <property type="entry name" value="CobE/GbiG_C"/>
</dbReference>
<proteinExistence type="predicted"/>
<dbReference type="InterPro" id="IPR036518">
    <property type="entry name" value="CobE/GbiG_C_sf"/>
</dbReference>
<dbReference type="PANTHER" id="PTHR37477:SF1">
    <property type="entry name" value="COBALT-PRECORRIN-5A HYDROLASE"/>
    <property type="match status" value="1"/>
</dbReference>
<keyword evidence="3" id="KW-1185">Reference proteome</keyword>
<evidence type="ECO:0000259" key="1">
    <source>
        <dbReference type="Pfam" id="PF01890"/>
    </source>
</evidence>
<dbReference type="EMBL" id="BSNS01000002">
    <property type="protein sequence ID" value="GLQ52966.1"/>
    <property type="molecule type" value="Genomic_DNA"/>
</dbReference>
<evidence type="ECO:0000313" key="3">
    <source>
        <dbReference type="Proteomes" id="UP001156691"/>
    </source>
</evidence>
<organism evidence="2 3">
    <name type="scientific">Devosia nitrariae</name>
    <dbReference type="NCBI Taxonomy" id="2071872"/>
    <lineage>
        <taxon>Bacteria</taxon>
        <taxon>Pseudomonadati</taxon>
        <taxon>Pseudomonadota</taxon>
        <taxon>Alphaproteobacteria</taxon>
        <taxon>Hyphomicrobiales</taxon>
        <taxon>Devosiaceae</taxon>
        <taxon>Devosia</taxon>
    </lineage>
</organism>
<accession>A0ABQ5VZN5</accession>
<comment type="caution">
    <text evidence="2">The sequence shown here is derived from an EMBL/GenBank/DDBJ whole genome shotgun (WGS) entry which is preliminary data.</text>
</comment>
<evidence type="ECO:0000313" key="2">
    <source>
        <dbReference type="EMBL" id="GLQ52966.1"/>
    </source>
</evidence>
<dbReference type="Proteomes" id="UP001156691">
    <property type="component" value="Unassembled WGS sequence"/>
</dbReference>
<protein>
    <recommendedName>
        <fullName evidence="1">CobE/GbiG C-terminal domain-containing protein</fullName>
    </recommendedName>
</protein>
<name>A0ABQ5VZN5_9HYPH</name>
<feature type="domain" description="CobE/GbiG C-terminal" evidence="1">
    <location>
        <begin position="5"/>
        <end position="120"/>
    </location>
</feature>